<dbReference type="OrthoDB" id="9815144at2"/>
<dbReference type="Pfam" id="PF02585">
    <property type="entry name" value="PIG-L"/>
    <property type="match status" value="1"/>
</dbReference>
<dbReference type="Gene3D" id="3.40.50.10320">
    <property type="entry name" value="LmbE-like"/>
    <property type="match status" value="1"/>
</dbReference>
<evidence type="ECO:0000313" key="1">
    <source>
        <dbReference type="EMBL" id="SQD92661.1"/>
    </source>
</evidence>
<dbReference type="RefSeq" id="WP_122030851.1">
    <property type="nucleotide sequence ID" value="NZ_LS483254.1"/>
</dbReference>
<reference evidence="2" key="1">
    <citation type="submission" date="2018-05" db="EMBL/GenBank/DDBJ databases">
        <authorList>
            <person name="Hao L."/>
        </authorList>
    </citation>
    <scope>NUCLEOTIDE SEQUENCE [LARGE SCALE GENOMIC DNA]</scope>
</reference>
<dbReference type="AlphaFoldDB" id="A0A2X3KJ48"/>
<dbReference type="InterPro" id="IPR003737">
    <property type="entry name" value="GlcNAc_PI_deacetylase-related"/>
</dbReference>
<dbReference type="EMBL" id="LS483254">
    <property type="protein sequence ID" value="SQD92661.1"/>
    <property type="molecule type" value="Genomic_DNA"/>
</dbReference>
<dbReference type="InterPro" id="IPR024078">
    <property type="entry name" value="LmbE-like_dom_sf"/>
</dbReference>
<protein>
    <recommendedName>
        <fullName evidence="3">LmbE family protein</fullName>
    </recommendedName>
</protein>
<organism evidence="1 2">
    <name type="scientific">Candidatus Bipolaricaulis anaerobius</name>
    <dbReference type="NCBI Taxonomy" id="2026885"/>
    <lineage>
        <taxon>Bacteria</taxon>
        <taxon>Candidatus Bipolaricaulota</taxon>
        <taxon>Candidatus Bipolaricaulia</taxon>
        <taxon>Candidatus Bipolaricaulales</taxon>
        <taxon>Candidatus Bipolaricaulaceae</taxon>
        <taxon>Candidatus Bipolaricaulis</taxon>
    </lineage>
</organism>
<name>A0A2X3KJ48_9BACT</name>
<dbReference type="KEGG" id="bana:BARAN1_0637"/>
<evidence type="ECO:0008006" key="3">
    <source>
        <dbReference type="Google" id="ProtNLM"/>
    </source>
</evidence>
<proteinExistence type="predicted"/>
<sequence>MKKRQRRVQRMWVMGGILLLPVALGFIPGVPHPFLNLFLWWVPPPPRVEVPAPLPGVERVLVIAPHPDDELLALGGTIAHLTGEGHQVLVVFVTNGDANQAAKQVFTLNPLRRAEDYRALGCRRQKEAVAALRILGVPKTAAVFLGYPDQGLTALGSENWERGNPYPSPYTQANYPFYRNSFSLTAMYCGEDLVADLATILHLFSPTVIYLPHPEDGHPDHRAAAQFTLIALLRGEVEGDPELRLYLVHAPSWPAPRRLAMDLTLTVPTALDPWEWRSHELTEELVGLKLRAIQAYSSQRITSGRFLASFVRQNEVYAVSAASDLPGGPALSR</sequence>
<dbReference type="PANTHER" id="PTHR12993">
    <property type="entry name" value="N-ACETYLGLUCOSAMINYL-PHOSPHATIDYLINOSITOL DE-N-ACETYLASE-RELATED"/>
    <property type="match status" value="1"/>
</dbReference>
<dbReference type="SUPFAM" id="SSF102588">
    <property type="entry name" value="LmbE-like"/>
    <property type="match status" value="1"/>
</dbReference>
<dbReference type="Proteomes" id="UP000249818">
    <property type="component" value="Chromosome BARAN1"/>
</dbReference>
<keyword evidence="2" id="KW-1185">Reference proteome</keyword>
<accession>A0A2X3KJ48</accession>
<dbReference type="GO" id="GO:0016811">
    <property type="term" value="F:hydrolase activity, acting on carbon-nitrogen (but not peptide) bonds, in linear amides"/>
    <property type="evidence" value="ECO:0007669"/>
    <property type="project" value="TreeGrafter"/>
</dbReference>
<evidence type="ECO:0000313" key="2">
    <source>
        <dbReference type="Proteomes" id="UP000249818"/>
    </source>
</evidence>
<dbReference type="PANTHER" id="PTHR12993:SF29">
    <property type="entry name" value="BLR3841 PROTEIN"/>
    <property type="match status" value="1"/>
</dbReference>
<gene>
    <name evidence="1" type="ORF">BARAN1_0637</name>
</gene>